<keyword evidence="3" id="KW-0812">Transmembrane</keyword>
<feature type="transmembrane region" description="Helical" evidence="3">
    <location>
        <begin position="185"/>
        <end position="206"/>
    </location>
</feature>
<dbReference type="RefSeq" id="WP_071897941.1">
    <property type="nucleotide sequence ID" value="NZ_MPIN01000002.1"/>
</dbReference>
<dbReference type="Proteomes" id="UP000182229">
    <property type="component" value="Unassembled WGS sequence"/>
</dbReference>
<feature type="transmembrane region" description="Helical" evidence="3">
    <location>
        <begin position="132"/>
        <end position="150"/>
    </location>
</feature>
<dbReference type="SUPFAM" id="SSF52151">
    <property type="entry name" value="FabD/lysophospholipase-like"/>
    <property type="match status" value="1"/>
</dbReference>
<dbReference type="AlphaFoldDB" id="A0A1L9BGN6"/>
<evidence type="ECO:0000313" key="5">
    <source>
        <dbReference type="EMBL" id="OJH41395.1"/>
    </source>
</evidence>
<reference evidence="5 6" key="2">
    <citation type="submission" date="2016-12" db="EMBL/GenBank/DDBJ databases">
        <title>Draft Genome Sequence of Cystobacter ferrugineus Strain Cbfe23.</title>
        <authorList>
            <person name="Akbar S."/>
            <person name="Dowd S.E."/>
            <person name="Stevens D.C."/>
        </authorList>
    </citation>
    <scope>NUCLEOTIDE SEQUENCE [LARGE SCALE GENOMIC DNA]</scope>
    <source>
        <strain evidence="5 6">Cbfe23</strain>
    </source>
</reference>
<dbReference type="InterPro" id="IPR016035">
    <property type="entry name" value="Acyl_Trfase/lysoPLipase"/>
</dbReference>
<feature type="region of interest" description="Disordered" evidence="2">
    <location>
        <begin position="316"/>
        <end position="340"/>
    </location>
</feature>
<evidence type="ECO:0000259" key="4">
    <source>
        <dbReference type="Pfam" id="PF01734"/>
    </source>
</evidence>
<gene>
    <name evidence="5" type="ORF">BON30_11085</name>
</gene>
<evidence type="ECO:0000256" key="3">
    <source>
        <dbReference type="SAM" id="Phobius"/>
    </source>
</evidence>
<keyword evidence="6" id="KW-1185">Reference proteome</keyword>
<keyword evidence="3" id="KW-1133">Transmembrane helix</keyword>
<reference evidence="6" key="1">
    <citation type="submission" date="2016-11" db="EMBL/GenBank/DDBJ databases">
        <authorList>
            <person name="Shukria A."/>
            <person name="Stevens D.C."/>
        </authorList>
    </citation>
    <scope>NUCLEOTIDE SEQUENCE [LARGE SCALE GENOMIC DNA]</scope>
    <source>
        <strain evidence="6">Cbfe23</strain>
    </source>
</reference>
<keyword evidence="3" id="KW-0472">Membrane</keyword>
<evidence type="ECO:0000313" key="6">
    <source>
        <dbReference type="Proteomes" id="UP000182229"/>
    </source>
</evidence>
<comment type="caution">
    <text evidence="5">The sequence shown here is derived from an EMBL/GenBank/DDBJ whole genome shotgun (WGS) entry which is preliminary data.</text>
</comment>
<organism evidence="5 6">
    <name type="scientific">Cystobacter ferrugineus</name>
    <dbReference type="NCBI Taxonomy" id="83449"/>
    <lineage>
        <taxon>Bacteria</taxon>
        <taxon>Pseudomonadati</taxon>
        <taxon>Myxococcota</taxon>
        <taxon>Myxococcia</taxon>
        <taxon>Myxococcales</taxon>
        <taxon>Cystobacterineae</taxon>
        <taxon>Archangiaceae</taxon>
        <taxon>Cystobacter</taxon>
    </lineage>
</organism>
<dbReference type="InterPro" id="IPR002641">
    <property type="entry name" value="PNPLA_dom"/>
</dbReference>
<feature type="transmembrane region" description="Helical" evidence="3">
    <location>
        <begin position="21"/>
        <end position="44"/>
    </location>
</feature>
<proteinExistence type="predicted"/>
<dbReference type="OrthoDB" id="581211at2"/>
<keyword evidence="1" id="KW-0443">Lipid metabolism</keyword>
<feature type="transmembrane region" description="Helical" evidence="3">
    <location>
        <begin position="106"/>
        <end position="126"/>
    </location>
</feature>
<dbReference type="EMBL" id="MPIN01000002">
    <property type="protein sequence ID" value="OJH41395.1"/>
    <property type="molecule type" value="Genomic_DNA"/>
</dbReference>
<name>A0A1L9BGN6_9BACT</name>
<dbReference type="GO" id="GO:0006629">
    <property type="term" value="P:lipid metabolic process"/>
    <property type="evidence" value="ECO:0007669"/>
    <property type="project" value="UniProtKB-KW"/>
</dbReference>
<dbReference type="Pfam" id="PF01734">
    <property type="entry name" value="Patatin"/>
    <property type="match status" value="1"/>
</dbReference>
<dbReference type="STRING" id="83449.BON30_11085"/>
<feature type="transmembrane region" description="Helical" evidence="3">
    <location>
        <begin position="64"/>
        <end position="85"/>
    </location>
</feature>
<evidence type="ECO:0000256" key="1">
    <source>
        <dbReference type="ARBA" id="ARBA00023098"/>
    </source>
</evidence>
<feature type="domain" description="PNPLA" evidence="4">
    <location>
        <begin position="349"/>
        <end position="580"/>
    </location>
</feature>
<protein>
    <recommendedName>
        <fullName evidence="4">PNPLA domain-containing protein</fullName>
    </recommendedName>
</protein>
<evidence type="ECO:0000256" key="2">
    <source>
        <dbReference type="SAM" id="MobiDB-lite"/>
    </source>
</evidence>
<sequence>MSWARVRNWWRGRTEQPLRPLLEWWSRSPVLLVLQALVVSMVWGAFDALGLSNLFFHDVPRVTFIAGFIAGVLLGQLCFIGYLLDADERWALAPRPGKRGGVSPSLGWYLFRTGTYPLLLGVLSVPSFTRRHFAFLFGELAALGVMVLLTRGTEWLRRWSESDWRRHRLLRRIGATFFRRRSTHLLVLHVLQAWLLLLFVLGYLLVAVNVALTGVHNWVSPAVVICVAVGLSGAIYGAVRFFFPSRHMGTFLLAGALVLFGGRGCADDSFYEELSLPQPPAYTGTRPGPPRDTGLLGDEEALQAWLARMRAEPPPGASWLAPGDTSLASGEEGGSCAPGPKPRMALVATSGGGIRAAAWTAHVLSKLQGPDGVPGFHRYVRLVTGASGGMVAAGTWVAALRADGLPRGFSLPYVMQQDSLSSPAISLLLPGGEDRGRSLEHTWVRNTEGLLGRSFEALRPGEASGWLPSLVYSPMLVEDGRRLLVSNLDLSALTSSESSILVADPNGDSREEASRALLSLSGVQLFQLFPRKQSVFSVATAARMSASFPYMSPASALPTAPRVRVVDAGYYDNYGVDLALMWLHAHREWIRACTSGVVLLQIRDHLRNGRLSTLSESGAGAVMGGLTSPIEAVLQARESSMSFRNDELLSLVQDELNAGQPCFFTTQPFEFDQTAPLSWALSAHDVAQLQRAADSATMTYQVAAVREWLTASPEAQARARQLQLCPGQRDVPP</sequence>
<feature type="transmembrane region" description="Helical" evidence="3">
    <location>
        <begin position="218"/>
        <end position="243"/>
    </location>
</feature>
<accession>A0A1L9BGN6</accession>